<organism evidence="2">
    <name type="scientific">Tanacetum cinerariifolium</name>
    <name type="common">Dalmatian daisy</name>
    <name type="synonym">Chrysanthemum cinerariifolium</name>
    <dbReference type="NCBI Taxonomy" id="118510"/>
    <lineage>
        <taxon>Eukaryota</taxon>
        <taxon>Viridiplantae</taxon>
        <taxon>Streptophyta</taxon>
        <taxon>Embryophyta</taxon>
        <taxon>Tracheophyta</taxon>
        <taxon>Spermatophyta</taxon>
        <taxon>Magnoliopsida</taxon>
        <taxon>eudicotyledons</taxon>
        <taxon>Gunneridae</taxon>
        <taxon>Pentapetalae</taxon>
        <taxon>asterids</taxon>
        <taxon>campanulids</taxon>
        <taxon>Asterales</taxon>
        <taxon>Asteraceae</taxon>
        <taxon>Asteroideae</taxon>
        <taxon>Anthemideae</taxon>
        <taxon>Anthemidinae</taxon>
        <taxon>Tanacetum</taxon>
    </lineage>
</organism>
<dbReference type="AlphaFoldDB" id="A0A699U187"/>
<dbReference type="InterPro" id="IPR039537">
    <property type="entry name" value="Retrotran_Ty1/copia-like"/>
</dbReference>
<evidence type="ECO:0000313" key="2">
    <source>
        <dbReference type="EMBL" id="GFD15126.1"/>
    </source>
</evidence>
<dbReference type="PANTHER" id="PTHR42648:SF32">
    <property type="entry name" value="RIBONUCLEASE H-LIKE DOMAIN, GAG-PRE-INTEGRASE DOMAIN PROTEIN-RELATED"/>
    <property type="match status" value="1"/>
</dbReference>
<gene>
    <name evidence="2" type="ORF">Tci_887095</name>
</gene>
<dbReference type="GO" id="GO:0015074">
    <property type="term" value="P:DNA integration"/>
    <property type="evidence" value="ECO:0007669"/>
    <property type="project" value="InterPro"/>
</dbReference>
<dbReference type="PANTHER" id="PTHR42648">
    <property type="entry name" value="TRANSPOSASE, PUTATIVE-RELATED"/>
    <property type="match status" value="1"/>
</dbReference>
<accession>A0A699U187</accession>
<dbReference type="InterPro" id="IPR012337">
    <property type="entry name" value="RNaseH-like_sf"/>
</dbReference>
<dbReference type="InterPro" id="IPR001584">
    <property type="entry name" value="Integrase_cat-core"/>
</dbReference>
<dbReference type="Gene3D" id="3.30.420.10">
    <property type="entry name" value="Ribonuclease H-like superfamily/Ribonuclease H"/>
    <property type="match status" value="1"/>
</dbReference>
<evidence type="ECO:0000259" key="1">
    <source>
        <dbReference type="PROSITE" id="PS50994"/>
    </source>
</evidence>
<dbReference type="SUPFAM" id="SSF53098">
    <property type="entry name" value="Ribonuclease H-like"/>
    <property type="match status" value="1"/>
</dbReference>
<dbReference type="PROSITE" id="PS50994">
    <property type="entry name" value="INTEGRASE"/>
    <property type="match status" value="1"/>
</dbReference>
<name>A0A699U187_TANCI</name>
<dbReference type="InterPro" id="IPR036397">
    <property type="entry name" value="RNaseH_sf"/>
</dbReference>
<protein>
    <submittedName>
        <fullName evidence="2">Ribonuclease H-like domain-containing protein</fullName>
    </submittedName>
</protein>
<reference evidence="2" key="1">
    <citation type="journal article" date="2019" name="Sci. Rep.">
        <title>Draft genome of Tanacetum cinerariifolium, the natural source of mosquito coil.</title>
        <authorList>
            <person name="Yamashiro T."/>
            <person name="Shiraishi A."/>
            <person name="Satake H."/>
            <person name="Nakayama K."/>
        </authorList>
    </citation>
    <scope>NUCLEOTIDE SEQUENCE</scope>
</reference>
<comment type="caution">
    <text evidence="2">The sequence shown here is derived from an EMBL/GenBank/DDBJ whole genome shotgun (WGS) entry which is preliminary data.</text>
</comment>
<dbReference type="GO" id="GO:0003676">
    <property type="term" value="F:nucleic acid binding"/>
    <property type="evidence" value="ECO:0007669"/>
    <property type="project" value="InterPro"/>
</dbReference>
<sequence length="143" mass="17043">MNDFCLQKGIKREFSNARTPQQNGVVERRNRTLIEAARTMLADAKLLVTFWAEAVNTACYVQNKVKEKMQLVLVEEIYVEALQVKHPIIDWKHFDREDLNQLWVLVKESLRNMPAISDKEKELWVELKRLFEPDVEDYIWTHR</sequence>
<feature type="domain" description="Integrase catalytic" evidence="1">
    <location>
        <begin position="1"/>
        <end position="84"/>
    </location>
</feature>
<proteinExistence type="predicted"/>
<feature type="non-terminal residue" evidence="2">
    <location>
        <position position="143"/>
    </location>
</feature>
<dbReference type="EMBL" id="BKCJ011284233">
    <property type="protein sequence ID" value="GFD15126.1"/>
    <property type="molecule type" value="Genomic_DNA"/>
</dbReference>